<gene>
    <name evidence="12" type="ORF">P875_00127781</name>
</gene>
<dbReference type="GO" id="GO:0016042">
    <property type="term" value="P:lipid catabolic process"/>
    <property type="evidence" value="ECO:0007669"/>
    <property type="project" value="UniProtKB-UniRule"/>
</dbReference>
<organism evidence="12 13">
    <name type="scientific">Aspergillus parasiticus (strain ATCC 56775 / NRRL 5862 / SRRC 143 / SU-1)</name>
    <dbReference type="NCBI Taxonomy" id="1403190"/>
    <lineage>
        <taxon>Eukaryota</taxon>
        <taxon>Fungi</taxon>
        <taxon>Dikarya</taxon>
        <taxon>Ascomycota</taxon>
        <taxon>Pezizomycotina</taxon>
        <taxon>Eurotiomycetes</taxon>
        <taxon>Eurotiomycetidae</taxon>
        <taxon>Eurotiales</taxon>
        <taxon>Aspergillaceae</taxon>
        <taxon>Aspergillus</taxon>
        <taxon>Aspergillus subgen. Circumdati</taxon>
    </lineage>
</organism>
<comment type="subcellular location">
    <subcellularLocation>
        <location evidence="9">Membrane</location>
        <topology evidence="9">Single-pass membrane protein</topology>
    </subcellularLocation>
</comment>
<reference evidence="12 13" key="1">
    <citation type="submission" date="2015-02" db="EMBL/GenBank/DDBJ databases">
        <title>Draft genome sequence of Aspergillus parasiticus SU-1.</title>
        <authorList>
            <person name="Yu J."/>
            <person name="Fedorova N."/>
            <person name="Yin Y."/>
            <person name="Losada L."/>
            <person name="Zafar N."/>
            <person name="Taujale R."/>
            <person name="Ehrlich K.C."/>
            <person name="Bhatnagar D."/>
            <person name="Cleveland T.E."/>
            <person name="Bennett J.W."/>
            <person name="Nierman W.C."/>
        </authorList>
    </citation>
    <scope>NUCLEOTIDE SEQUENCE [LARGE SCALE GENOMIC DNA]</scope>
    <source>
        <strain evidence="13">ATCC 56775 / NRRL 5862 / SRRC 143 / SU-1</strain>
    </source>
</reference>
<evidence type="ECO:0000256" key="2">
    <source>
        <dbReference type="ARBA" id="ARBA00022692"/>
    </source>
</evidence>
<dbReference type="SUPFAM" id="SSF52151">
    <property type="entry name" value="FabD/lysophospholipase-like"/>
    <property type="match status" value="2"/>
</dbReference>
<evidence type="ECO:0000313" key="12">
    <source>
        <dbReference type="EMBL" id="KJK66817.1"/>
    </source>
</evidence>
<dbReference type="CDD" id="cd07230">
    <property type="entry name" value="Pat_TGL4-5_like"/>
    <property type="match status" value="1"/>
</dbReference>
<dbReference type="Pfam" id="PF11815">
    <property type="entry name" value="DUF3336"/>
    <property type="match status" value="1"/>
</dbReference>
<name>A0A0F0IJB0_ASPPU</name>
<evidence type="ECO:0000256" key="3">
    <source>
        <dbReference type="ARBA" id="ARBA00022801"/>
    </source>
</evidence>
<comment type="function">
    <text evidence="9">Lipid hydrolase.</text>
</comment>
<feature type="compositionally biased region" description="Polar residues" evidence="10">
    <location>
        <begin position="752"/>
        <end position="797"/>
    </location>
</feature>
<evidence type="ECO:0000256" key="6">
    <source>
        <dbReference type="ARBA" id="ARBA00023098"/>
    </source>
</evidence>
<keyword evidence="3 8" id="KW-0378">Hydrolase</keyword>
<feature type="region of interest" description="Disordered" evidence="10">
    <location>
        <begin position="721"/>
        <end position="804"/>
    </location>
</feature>
<feature type="domain" description="PNPLA" evidence="11">
    <location>
        <begin position="229"/>
        <end position="449"/>
    </location>
</feature>
<dbReference type="AlphaFoldDB" id="A0A0F0IJB0"/>
<evidence type="ECO:0000256" key="1">
    <source>
        <dbReference type="ARBA" id="ARBA00002682"/>
    </source>
</evidence>
<accession>A0A0F0IJB0</accession>
<feature type="active site" description="Proton acceptor" evidence="8">
    <location>
        <position position="436"/>
    </location>
</feature>
<dbReference type="GO" id="GO:0016020">
    <property type="term" value="C:membrane"/>
    <property type="evidence" value="ECO:0007669"/>
    <property type="project" value="UniProtKB-SubCell"/>
</dbReference>
<evidence type="ECO:0000313" key="13">
    <source>
        <dbReference type="Proteomes" id="UP000033540"/>
    </source>
</evidence>
<dbReference type="InterPro" id="IPR021771">
    <property type="entry name" value="Triacylglycerol_lipase_N"/>
</dbReference>
<evidence type="ECO:0000256" key="8">
    <source>
        <dbReference type="PROSITE-ProRule" id="PRU01161"/>
    </source>
</evidence>
<dbReference type="InterPro" id="IPR016035">
    <property type="entry name" value="Acyl_Trfase/lysoPLipase"/>
</dbReference>
<comment type="function">
    <text evidence="1">Probable lipid hydrolase.</text>
</comment>
<keyword evidence="7" id="KW-0472">Membrane</keyword>
<keyword evidence="5" id="KW-1133">Transmembrane helix</keyword>
<feature type="short sequence motif" description="GXSXG" evidence="8">
    <location>
        <begin position="260"/>
        <end position="264"/>
    </location>
</feature>
<sequence length="804" mass="90184">MAILHDSPILRPHCHPNIKHVRKPSSVKEASGTQLRFLSRAVSLPSLSSVIKSSLTWAGDTLYSVNQDGSSKVDKDGHTTTDDRKQVLYLKMRNAVSYKEWKDCAYELDELEDNNSWKATFESSEYDPHLVQERLKQLEEARISCDVSRMIFLIRTSLSRDLGNMRNDSLYRHSHVGTKDLIDQYITTALDTISSLVDLSAKGRCDGLELKYILDQLLAARQAFGRSALLFSGGATFGMNHIGVLKALWQAKLLPRIISGASAGSIVCAVFCTRTDDELPLLLDTFAYGDFAVFNDPDQEENILQKTARFLKYGSFLDISNLAKVMRNWLGDITFQEAYNRTRRILNICVSSAGIYELPKLLNYITAPNVLIWSAVYVLSFIPILFRLTNSCYQTNFHRAVSCSVPLVFSPFVLMAKDPETGEAVPWNDLHRQYIDGSVDGDLPMTRLSEMFNVNHFIVSQVNPHVVPFLPKYDGPTHGTLQTPSLTSRLFHTMTHLAKDEILHRLTVLSELGIFPTSLTKTVSIVNQKYSGDINIYPEILYTHFPVILKNPTTEFMLKACLSGERATWPKLRRIRNHCAIELALDSAIQQMRARVAFSSSQTTLRTIGLPGYSETIDGSCGRGRLLNRRSSYSHEVEKAKHIRANSGRRARPLLRRCCSVQSPEQSSDTDRQDEADDDRAEARESYFPDLNDDLSLTESGTDEETRPLALERLGLAEGRAVHHQPPHWSAPHGSLPSLRSLPTTSIHSRRSSVGAQHQPSTHVTDPSLTSARQLSTKLISSPQNRTLRMTPTTHSDLSPPAYN</sequence>
<keyword evidence="2" id="KW-0812">Transmembrane</keyword>
<evidence type="ECO:0000256" key="4">
    <source>
        <dbReference type="ARBA" id="ARBA00022963"/>
    </source>
</evidence>
<evidence type="ECO:0000256" key="7">
    <source>
        <dbReference type="ARBA" id="ARBA00023136"/>
    </source>
</evidence>
<dbReference type="PANTHER" id="PTHR14226:SF10">
    <property type="entry name" value="TRIACYLGLYCEROL LIPASE 4-RELATED"/>
    <property type="match status" value="1"/>
</dbReference>
<dbReference type="PANTHER" id="PTHR14226">
    <property type="entry name" value="NEUROPATHY TARGET ESTERASE/SWISS CHEESE D.MELANOGASTER"/>
    <property type="match status" value="1"/>
</dbReference>
<dbReference type="InterPro" id="IPR050301">
    <property type="entry name" value="NTE"/>
</dbReference>
<evidence type="ECO:0000256" key="5">
    <source>
        <dbReference type="ARBA" id="ARBA00022989"/>
    </source>
</evidence>
<dbReference type="STRING" id="1403190.A0A0F0IJB0"/>
<dbReference type="GO" id="GO:0006641">
    <property type="term" value="P:triglyceride metabolic process"/>
    <property type="evidence" value="ECO:0007669"/>
    <property type="project" value="UniProtKB-ARBA"/>
</dbReference>
<protein>
    <recommendedName>
        <fullName evidence="9">Patatin-like phospholipase domain-containing protein</fullName>
        <ecNumber evidence="9">3.1.1.-</ecNumber>
    </recommendedName>
</protein>
<dbReference type="InterPro" id="IPR002641">
    <property type="entry name" value="PNPLA_dom"/>
</dbReference>
<keyword evidence="6 8" id="KW-0443">Lipid metabolism</keyword>
<feature type="region of interest" description="Disordered" evidence="10">
    <location>
        <begin position="659"/>
        <end position="706"/>
    </location>
</feature>
<dbReference type="GO" id="GO:0004806">
    <property type="term" value="F:triacylglycerol lipase activity"/>
    <property type="evidence" value="ECO:0007669"/>
    <property type="project" value="InterPro"/>
</dbReference>
<comment type="caution">
    <text evidence="12">The sequence shown here is derived from an EMBL/GenBank/DDBJ whole genome shotgun (WGS) entry which is preliminary data.</text>
</comment>
<dbReference type="EC" id="3.1.1.-" evidence="9"/>
<dbReference type="OrthoDB" id="10049244at2759"/>
<dbReference type="EMBL" id="JZEE01000232">
    <property type="protein sequence ID" value="KJK66817.1"/>
    <property type="molecule type" value="Genomic_DNA"/>
</dbReference>
<dbReference type="Pfam" id="PF01734">
    <property type="entry name" value="Patatin"/>
    <property type="match status" value="1"/>
</dbReference>
<evidence type="ECO:0000256" key="10">
    <source>
        <dbReference type="SAM" id="MobiDB-lite"/>
    </source>
</evidence>
<evidence type="ECO:0000259" key="11">
    <source>
        <dbReference type="PROSITE" id="PS51635"/>
    </source>
</evidence>
<keyword evidence="4 8" id="KW-0442">Lipid degradation</keyword>
<comment type="similarity">
    <text evidence="9">Belongs to the PLPL family.</text>
</comment>
<proteinExistence type="inferred from homology"/>
<dbReference type="Proteomes" id="UP000033540">
    <property type="component" value="Unassembled WGS sequence"/>
</dbReference>
<feature type="compositionally biased region" description="Low complexity" evidence="10">
    <location>
        <begin position="735"/>
        <end position="746"/>
    </location>
</feature>
<comment type="caution">
    <text evidence="8">Lacks conserved residue(s) required for the propagation of feature annotation.</text>
</comment>
<evidence type="ECO:0000256" key="9">
    <source>
        <dbReference type="RuleBase" id="RU362055"/>
    </source>
</evidence>
<dbReference type="Gene3D" id="3.40.1090.10">
    <property type="entry name" value="Cytosolic phospholipase A2 catalytic domain"/>
    <property type="match status" value="1"/>
</dbReference>
<feature type="active site" description="Nucleophile" evidence="8">
    <location>
        <position position="262"/>
    </location>
</feature>
<dbReference type="PROSITE" id="PS51635">
    <property type="entry name" value="PNPLA"/>
    <property type="match status" value="1"/>
</dbReference>